<accession>A0AAV2NK45</accession>
<organism evidence="1 2">
    <name type="scientific">Lasius platythorax</name>
    <dbReference type="NCBI Taxonomy" id="488582"/>
    <lineage>
        <taxon>Eukaryota</taxon>
        <taxon>Metazoa</taxon>
        <taxon>Ecdysozoa</taxon>
        <taxon>Arthropoda</taxon>
        <taxon>Hexapoda</taxon>
        <taxon>Insecta</taxon>
        <taxon>Pterygota</taxon>
        <taxon>Neoptera</taxon>
        <taxon>Endopterygota</taxon>
        <taxon>Hymenoptera</taxon>
        <taxon>Apocrita</taxon>
        <taxon>Aculeata</taxon>
        <taxon>Formicoidea</taxon>
        <taxon>Formicidae</taxon>
        <taxon>Formicinae</taxon>
        <taxon>Lasius</taxon>
        <taxon>Lasius</taxon>
    </lineage>
</organism>
<dbReference type="Proteomes" id="UP001497644">
    <property type="component" value="Chromosome 2"/>
</dbReference>
<keyword evidence="2" id="KW-1185">Reference proteome</keyword>
<evidence type="ECO:0000313" key="2">
    <source>
        <dbReference type="Proteomes" id="UP001497644"/>
    </source>
</evidence>
<proteinExistence type="predicted"/>
<evidence type="ECO:0000313" key="1">
    <source>
        <dbReference type="EMBL" id="CAL1679769.1"/>
    </source>
</evidence>
<gene>
    <name evidence="1" type="ORF">LPLAT_LOCUS5899</name>
</gene>
<dbReference type="AlphaFoldDB" id="A0AAV2NK45"/>
<dbReference type="EMBL" id="OZ034825">
    <property type="protein sequence ID" value="CAL1679769.1"/>
    <property type="molecule type" value="Genomic_DNA"/>
</dbReference>
<sequence length="99" mass="11507">MPLPSSSRISRSQQRLEDRHECCRMKVTGPLDEPGMDQGSSGTLGHVQAEWIWRLIHNRYTCVIPTWCQREFIELRDIPETLTSRTRASINPFSRSSDY</sequence>
<name>A0AAV2NK45_9HYME</name>
<reference evidence="1" key="1">
    <citation type="submission" date="2024-04" db="EMBL/GenBank/DDBJ databases">
        <authorList>
            <consortium name="Molecular Ecology Group"/>
        </authorList>
    </citation>
    <scope>NUCLEOTIDE SEQUENCE</scope>
</reference>
<protein>
    <submittedName>
        <fullName evidence="1">Uncharacterized protein</fullName>
    </submittedName>
</protein>